<evidence type="ECO:0000256" key="9">
    <source>
        <dbReference type="HAMAP-Rule" id="MF_01471"/>
    </source>
</evidence>
<dbReference type="PANTHER" id="PTHR34405:SF3">
    <property type="entry name" value="CRISPR-ASSOCIATED ENDORIBONUCLEASE CAS2 3"/>
    <property type="match status" value="1"/>
</dbReference>
<dbReference type="InterPro" id="IPR021127">
    <property type="entry name" value="CRISPR_associated_Cas2"/>
</dbReference>
<dbReference type="EC" id="3.1.-.-" evidence="9"/>
<evidence type="ECO:0000256" key="8">
    <source>
        <dbReference type="ARBA" id="ARBA00023118"/>
    </source>
</evidence>
<keyword evidence="7 9" id="KW-0460">Magnesium</keyword>
<reference evidence="10 11" key="1">
    <citation type="submission" date="2021-04" db="EMBL/GenBank/DDBJ databases">
        <title>Genomics, taxonomy and metabolism of representatives of sulfur bacteria of the genus Thiothrix: Thiothrix fructosivorans QT, Thiothrix unzii A1T and three new species, Thiothrix subterranea sp. nov., Thiothrix litoralis sp. nov. and 'Candidatus Thiothrix anitrata' sp. nov.</title>
        <authorList>
            <person name="Ravin N.V."/>
            <person name="Smolyakov D."/>
            <person name="Rudenko T.S."/>
            <person name="Mardanov A.V."/>
            <person name="Beletsky A.V."/>
            <person name="Markov N.D."/>
            <person name="Fomenkov A.I."/>
            <person name="Roberts R.J."/>
            <person name="Karnachuk O.V."/>
            <person name="Novikov A."/>
            <person name="Grabovich M.Y."/>
        </authorList>
    </citation>
    <scope>NUCLEOTIDE SEQUENCE [LARGE SCALE GENOMIC DNA]</scope>
    <source>
        <strain evidence="10 11">A52</strain>
    </source>
</reference>
<protein>
    <recommendedName>
        <fullName evidence="9">CRISPR-associated endoribonuclease Cas2</fullName>
        <ecNumber evidence="9">3.1.-.-</ecNumber>
    </recommendedName>
</protein>
<accession>A0ABX7X468</accession>
<feature type="binding site" evidence="9">
    <location>
        <position position="9"/>
    </location>
    <ligand>
        <name>Mg(2+)</name>
        <dbReference type="ChEBI" id="CHEBI:18420"/>
        <note>catalytic</note>
    </ligand>
</feature>
<evidence type="ECO:0000256" key="7">
    <source>
        <dbReference type="ARBA" id="ARBA00022842"/>
    </source>
</evidence>
<evidence type="ECO:0000256" key="4">
    <source>
        <dbReference type="ARBA" id="ARBA00022723"/>
    </source>
</evidence>
<evidence type="ECO:0000256" key="5">
    <source>
        <dbReference type="ARBA" id="ARBA00022759"/>
    </source>
</evidence>
<dbReference type="Pfam" id="PF09827">
    <property type="entry name" value="CRISPR_Cas2"/>
    <property type="match status" value="1"/>
</dbReference>
<keyword evidence="3 9" id="KW-0540">Nuclease</keyword>
<proteinExistence type="inferred from homology"/>
<dbReference type="RefSeq" id="WP_210226442.1">
    <property type="nucleotide sequence ID" value="NZ_CP072800.1"/>
</dbReference>
<dbReference type="PANTHER" id="PTHR34405">
    <property type="entry name" value="CRISPR-ASSOCIATED ENDORIBONUCLEASE CAS2"/>
    <property type="match status" value="1"/>
</dbReference>
<evidence type="ECO:0000256" key="6">
    <source>
        <dbReference type="ARBA" id="ARBA00022801"/>
    </source>
</evidence>
<keyword evidence="4 9" id="KW-0479">Metal-binding</keyword>
<keyword evidence="6 9" id="KW-0378">Hydrolase</keyword>
<comment type="similarity">
    <text evidence="2 9">Belongs to the CRISPR-associated endoribonuclease Cas2 protein family.</text>
</comment>
<dbReference type="Proteomes" id="UP000672027">
    <property type="component" value="Chromosome"/>
</dbReference>
<evidence type="ECO:0000313" key="10">
    <source>
        <dbReference type="EMBL" id="QTR49603.1"/>
    </source>
</evidence>
<keyword evidence="5 9" id="KW-0255">Endonuclease</keyword>
<dbReference type="GO" id="GO:0004519">
    <property type="term" value="F:endonuclease activity"/>
    <property type="evidence" value="ECO:0007669"/>
    <property type="project" value="UniProtKB-KW"/>
</dbReference>
<dbReference type="InterPro" id="IPR019199">
    <property type="entry name" value="Virulence_VapD/CRISPR_Cas2"/>
</dbReference>
<comment type="subunit">
    <text evidence="9">Homodimer, forms a heterotetramer with a Cas1 homodimer.</text>
</comment>
<dbReference type="CDD" id="cd09725">
    <property type="entry name" value="Cas2_I_II_III"/>
    <property type="match status" value="1"/>
</dbReference>
<dbReference type="SUPFAM" id="SSF143430">
    <property type="entry name" value="TTP0101/SSO1404-like"/>
    <property type="match status" value="1"/>
</dbReference>
<evidence type="ECO:0000313" key="11">
    <source>
        <dbReference type="Proteomes" id="UP000672027"/>
    </source>
</evidence>
<dbReference type="EMBL" id="CP072800">
    <property type="protein sequence ID" value="QTR49603.1"/>
    <property type="molecule type" value="Genomic_DNA"/>
</dbReference>
<evidence type="ECO:0000256" key="3">
    <source>
        <dbReference type="ARBA" id="ARBA00022722"/>
    </source>
</evidence>
<gene>
    <name evidence="9 10" type="primary">cas2</name>
    <name evidence="10" type="ORF">J8380_15410</name>
</gene>
<evidence type="ECO:0000256" key="2">
    <source>
        <dbReference type="ARBA" id="ARBA00009959"/>
    </source>
</evidence>
<dbReference type="NCBIfam" id="TIGR01573">
    <property type="entry name" value="cas2"/>
    <property type="match status" value="1"/>
</dbReference>
<evidence type="ECO:0000256" key="1">
    <source>
        <dbReference type="ARBA" id="ARBA00001946"/>
    </source>
</evidence>
<keyword evidence="11" id="KW-1185">Reference proteome</keyword>
<dbReference type="Gene3D" id="3.30.70.240">
    <property type="match status" value="1"/>
</dbReference>
<dbReference type="HAMAP" id="MF_01471">
    <property type="entry name" value="Cas2"/>
    <property type="match status" value="1"/>
</dbReference>
<sequence>MQTYLACFDIQDDRHRRHVAALLGKHGLRVQKSVFEISVRSPEQLQKLHTRAQRWLGEGDDLRFYHLCCECRQKSHAMDARPVADFPLAVML</sequence>
<organism evidence="10 11">
    <name type="scientific">Candidatus Thiothrix anitrata</name>
    <dbReference type="NCBI Taxonomy" id="2823902"/>
    <lineage>
        <taxon>Bacteria</taxon>
        <taxon>Pseudomonadati</taxon>
        <taxon>Pseudomonadota</taxon>
        <taxon>Gammaproteobacteria</taxon>
        <taxon>Thiotrichales</taxon>
        <taxon>Thiotrichaceae</taxon>
        <taxon>Thiothrix</taxon>
    </lineage>
</organism>
<name>A0ABX7X468_9GAMM</name>
<comment type="cofactor">
    <cofactor evidence="1 9">
        <name>Mg(2+)</name>
        <dbReference type="ChEBI" id="CHEBI:18420"/>
    </cofactor>
</comment>
<comment type="function">
    <text evidence="9">CRISPR (clustered regularly interspaced short palindromic repeat), is an adaptive immune system that provides protection against mobile genetic elements (viruses, transposable elements and conjugative plasmids). CRISPR clusters contain sequences complementary to antecedent mobile elements and target invading nucleic acids. CRISPR clusters are transcribed and processed into CRISPR RNA (crRNA). Functions as a ssRNA-specific endoribonuclease. Involved in the integration of spacer DNA into the CRISPR cassette.</text>
</comment>
<keyword evidence="8 9" id="KW-0051">Antiviral defense</keyword>